<keyword evidence="2" id="KW-1185">Reference proteome</keyword>
<dbReference type="Pfam" id="PF13561">
    <property type="entry name" value="adh_short_C2"/>
    <property type="match status" value="1"/>
</dbReference>
<dbReference type="PANTHER" id="PTHR43975:SF2">
    <property type="entry name" value="EG:BACR7A4.14 PROTEIN-RELATED"/>
    <property type="match status" value="1"/>
</dbReference>
<dbReference type="SUPFAM" id="SSF51735">
    <property type="entry name" value="NAD(P)-binding Rossmann-fold domains"/>
    <property type="match status" value="1"/>
</dbReference>
<accession>A0A8J3IZ58</accession>
<proteinExistence type="predicted"/>
<evidence type="ECO:0000313" key="1">
    <source>
        <dbReference type="EMBL" id="GHP01189.1"/>
    </source>
</evidence>
<organism evidence="1 2">
    <name type="scientific">Reticulibacter mediterranei</name>
    <dbReference type="NCBI Taxonomy" id="2778369"/>
    <lineage>
        <taxon>Bacteria</taxon>
        <taxon>Bacillati</taxon>
        <taxon>Chloroflexota</taxon>
        <taxon>Ktedonobacteria</taxon>
        <taxon>Ktedonobacterales</taxon>
        <taxon>Reticulibacteraceae</taxon>
        <taxon>Reticulibacter</taxon>
    </lineage>
</organism>
<dbReference type="AlphaFoldDB" id="A0A8J3IZ58"/>
<dbReference type="PANTHER" id="PTHR43975">
    <property type="entry name" value="ZGC:101858"/>
    <property type="match status" value="1"/>
</dbReference>
<evidence type="ECO:0000313" key="2">
    <source>
        <dbReference type="Proteomes" id="UP000597444"/>
    </source>
</evidence>
<dbReference type="EMBL" id="BNJK01000004">
    <property type="protein sequence ID" value="GHP01189.1"/>
    <property type="molecule type" value="Genomic_DNA"/>
</dbReference>
<dbReference type="InterPro" id="IPR002347">
    <property type="entry name" value="SDR_fam"/>
</dbReference>
<name>A0A8J3IZ58_9CHLR</name>
<dbReference type="Gene3D" id="3.40.50.720">
    <property type="entry name" value="NAD(P)-binding Rossmann-like Domain"/>
    <property type="match status" value="1"/>
</dbReference>
<dbReference type="Proteomes" id="UP000597444">
    <property type="component" value="Unassembled WGS sequence"/>
</dbReference>
<protein>
    <submittedName>
        <fullName evidence="1">Uncharacterized protein</fullName>
    </submittedName>
</protein>
<reference evidence="1" key="1">
    <citation type="submission" date="2020-10" db="EMBL/GenBank/DDBJ databases">
        <title>Taxonomic study of unclassified bacteria belonging to the class Ktedonobacteria.</title>
        <authorList>
            <person name="Yabe S."/>
            <person name="Wang C.M."/>
            <person name="Zheng Y."/>
            <person name="Sakai Y."/>
            <person name="Cavaletti L."/>
            <person name="Monciardini P."/>
            <person name="Donadio S."/>
        </authorList>
    </citation>
    <scope>NUCLEOTIDE SEQUENCE</scope>
    <source>
        <strain evidence="1">ID150040</strain>
    </source>
</reference>
<comment type="caution">
    <text evidence="1">The sequence shown here is derived from an EMBL/GenBank/DDBJ whole genome shotgun (WGS) entry which is preliminary data.</text>
</comment>
<dbReference type="InterPro" id="IPR036291">
    <property type="entry name" value="NAD(P)-bd_dom_sf"/>
</dbReference>
<sequence length="82" mass="8806">MNWRHVTFGRALVSPGPILTPIYQQAGLNPEKMQERLDRMSATVPLARLGKQEEVAGVVAFLASSDASYITGAEIHIDGGLG</sequence>
<dbReference type="RefSeq" id="WP_220211744.1">
    <property type="nucleotide sequence ID" value="NZ_BNJK01000004.1"/>
</dbReference>
<gene>
    <name evidence="1" type="ORF">KSF_112360</name>
</gene>